<gene>
    <name evidence="6" type="primary">xerC_250</name>
    <name evidence="6" type="ORF">SDC9_212869</name>
</gene>
<dbReference type="GO" id="GO:0006310">
    <property type="term" value="P:DNA recombination"/>
    <property type="evidence" value="ECO:0007669"/>
    <property type="project" value="UniProtKB-KW"/>
</dbReference>
<evidence type="ECO:0000313" key="6">
    <source>
        <dbReference type="EMBL" id="MPN65090.1"/>
    </source>
</evidence>
<evidence type="ECO:0000256" key="4">
    <source>
        <dbReference type="SAM" id="MobiDB-lite"/>
    </source>
</evidence>
<name>A0A645JPX1_9ZZZZ</name>
<dbReference type="GO" id="GO:0003677">
    <property type="term" value="F:DNA binding"/>
    <property type="evidence" value="ECO:0007669"/>
    <property type="project" value="InterPro"/>
</dbReference>
<accession>A0A645JPX1</accession>
<feature type="domain" description="Tyr recombinase" evidence="5">
    <location>
        <begin position="1"/>
        <end position="105"/>
    </location>
</feature>
<dbReference type="EMBL" id="VSSQ01146930">
    <property type="protein sequence ID" value="MPN65090.1"/>
    <property type="molecule type" value="Genomic_DNA"/>
</dbReference>
<keyword evidence="3" id="KW-0233">DNA recombination</keyword>
<dbReference type="GO" id="GO:0005737">
    <property type="term" value="C:cytoplasm"/>
    <property type="evidence" value="ECO:0007669"/>
    <property type="project" value="UniProtKB-SubCell"/>
</dbReference>
<dbReference type="InterPro" id="IPR011010">
    <property type="entry name" value="DNA_brk_join_enz"/>
</dbReference>
<dbReference type="PANTHER" id="PTHR30349:SF77">
    <property type="entry name" value="TYROSINE RECOMBINASE XERC"/>
    <property type="match status" value="1"/>
</dbReference>
<comment type="caution">
    <text evidence="6">The sequence shown here is derived from an EMBL/GenBank/DDBJ whole genome shotgun (WGS) entry which is preliminary data.</text>
</comment>
<evidence type="ECO:0000259" key="5">
    <source>
        <dbReference type="PROSITE" id="PS51898"/>
    </source>
</evidence>
<proteinExistence type="predicted"/>
<dbReference type="Pfam" id="PF00589">
    <property type="entry name" value="Phage_integrase"/>
    <property type="match status" value="1"/>
</dbReference>
<protein>
    <submittedName>
        <fullName evidence="6">Tyrosine recombinase XerC</fullName>
    </submittedName>
</protein>
<evidence type="ECO:0000256" key="2">
    <source>
        <dbReference type="ARBA" id="ARBA00022908"/>
    </source>
</evidence>
<comment type="subcellular location">
    <subcellularLocation>
        <location evidence="1">Cytoplasm</location>
    </subcellularLocation>
</comment>
<feature type="region of interest" description="Disordered" evidence="4">
    <location>
        <begin position="101"/>
        <end position="126"/>
    </location>
</feature>
<dbReference type="InterPro" id="IPR013762">
    <property type="entry name" value="Integrase-like_cat_sf"/>
</dbReference>
<dbReference type="InterPro" id="IPR050090">
    <property type="entry name" value="Tyrosine_recombinase_XerCD"/>
</dbReference>
<reference evidence="6" key="1">
    <citation type="submission" date="2019-08" db="EMBL/GenBank/DDBJ databases">
        <authorList>
            <person name="Kucharzyk K."/>
            <person name="Murdoch R.W."/>
            <person name="Higgins S."/>
            <person name="Loffler F."/>
        </authorList>
    </citation>
    <scope>NUCLEOTIDE SEQUENCE</scope>
</reference>
<evidence type="ECO:0000256" key="3">
    <source>
        <dbReference type="ARBA" id="ARBA00023172"/>
    </source>
</evidence>
<dbReference type="PANTHER" id="PTHR30349">
    <property type="entry name" value="PHAGE INTEGRASE-RELATED"/>
    <property type="match status" value="1"/>
</dbReference>
<dbReference type="AlphaFoldDB" id="A0A645JPX1"/>
<dbReference type="InterPro" id="IPR002104">
    <property type="entry name" value="Integrase_catalytic"/>
</dbReference>
<dbReference type="GO" id="GO:0015074">
    <property type="term" value="P:DNA integration"/>
    <property type="evidence" value="ECO:0007669"/>
    <property type="project" value="UniProtKB-KW"/>
</dbReference>
<sequence>MEAIHTYIEDSKKVKRQNDALFVGENGRRLSPRRVEQIIGECLKSAGLSGKGYTPHKLRHTAATLMYQYGNVDVRILKEILGHANLNTTELYTHISNRQLEQAADSSPLAQKKRVRKAKTDDTSEE</sequence>
<dbReference type="SUPFAM" id="SSF56349">
    <property type="entry name" value="DNA breaking-rejoining enzymes"/>
    <property type="match status" value="1"/>
</dbReference>
<keyword evidence="2" id="KW-0229">DNA integration</keyword>
<dbReference type="PROSITE" id="PS51898">
    <property type="entry name" value="TYR_RECOMBINASE"/>
    <property type="match status" value="1"/>
</dbReference>
<organism evidence="6">
    <name type="scientific">bioreactor metagenome</name>
    <dbReference type="NCBI Taxonomy" id="1076179"/>
    <lineage>
        <taxon>unclassified sequences</taxon>
        <taxon>metagenomes</taxon>
        <taxon>ecological metagenomes</taxon>
    </lineage>
</organism>
<dbReference type="Gene3D" id="1.10.443.10">
    <property type="entry name" value="Intergrase catalytic core"/>
    <property type="match status" value="1"/>
</dbReference>
<evidence type="ECO:0000256" key="1">
    <source>
        <dbReference type="ARBA" id="ARBA00004496"/>
    </source>
</evidence>